<feature type="compositionally biased region" description="Acidic residues" evidence="1">
    <location>
        <begin position="48"/>
        <end position="60"/>
    </location>
</feature>
<organism evidence="3 4">
    <name type="scientific">Phyllosticta citribraziliensis</name>
    <dbReference type="NCBI Taxonomy" id="989973"/>
    <lineage>
        <taxon>Eukaryota</taxon>
        <taxon>Fungi</taxon>
        <taxon>Dikarya</taxon>
        <taxon>Ascomycota</taxon>
        <taxon>Pezizomycotina</taxon>
        <taxon>Dothideomycetes</taxon>
        <taxon>Dothideomycetes incertae sedis</taxon>
        <taxon>Botryosphaeriales</taxon>
        <taxon>Phyllostictaceae</taxon>
        <taxon>Phyllosticta</taxon>
    </lineage>
</organism>
<dbReference type="PANTHER" id="PTHR21310:SF51">
    <property type="entry name" value="AMINOGLYCOSIDE PHOSPHOTRANSFERASE DOMAIN-CONTAINING PROTEIN"/>
    <property type="match status" value="1"/>
</dbReference>
<dbReference type="Proteomes" id="UP001360953">
    <property type="component" value="Unassembled WGS sequence"/>
</dbReference>
<proteinExistence type="predicted"/>
<protein>
    <recommendedName>
        <fullName evidence="2">Aminoglycoside phosphotransferase domain-containing protein</fullName>
    </recommendedName>
</protein>
<name>A0ABR1M069_9PEZI</name>
<gene>
    <name evidence="3" type="ORF">J3D65DRAFT_665608</name>
</gene>
<dbReference type="InterPro" id="IPR002575">
    <property type="entry name" value="Aminoglycoside_PTrfase"/>
</dbReference>
<accession>A0ABR1M069</accession>
<dbReference type="InterPro" id="IPR011009">
    <property type="entry name" value="Kinase-like_dom_sf"/>
</dbReference>
<sequence>MSTKSTRYPHNVHEGFEFDQLKPREQVKENQQAYANIPERFEYYQSASEEELDGEEEDDRLENKRLAPDEKPEEGGQASFDIPNGFGKQLMTMENLKDEQAFFDVHDGFENAQLMAVGNFDEEKTCFDISEGFENDQLGAMGNLEEAQTFFEFPEGFENAQLIPKREPEEKKQSFDVESSQYWGSIDYIPHAGAISLVLSHVDPRDSVNSKDCEVSTSRGTFNKVFIVTLPEGTKYVLRVPRFGISESWNSDEETAFLTTLKTMEYVRAMTSLPIPQVIAYDHTHDNAIKHPYSILSYFTGRSVYWAWSDATDPNLEATRQRILRSLARTVSGLSKLSFDSHGSLQFEGDGILSPHIGPSKRVIRHTYDPDVGLIHETQTRRPFDSHRAYLERRLEKAEELGISTIASVPNSVKLGELKILRMLLKCFPTGAAHLDAEGRERFSIVPPDFDWQNILVDDDGNVTALIDWDDMRTQHGLKGWASCPRFLRTDWIYVGMPPWEEDINMSPRDLLKYRRDYANYIAEAVNSEGDACFTMKSAVWQAIEQALKQSWDRTAILTKILTAAQPEIQHPQDFLYDVGRNGLRPDDEVELQMRFHAYLACSPGADTEHDV</sequence>
<dbReference type="Pfam" id="PF01636">
    <property type="entry name" value="APH"/>
    <property type="match status" value="1"/>
</dbReference>
<feature type="region of interest" description="Disordered" evidence="1">
    <location>
        <begin position="1"/>
        <end position="30"/>
    </location>
</feature>
<dbReference type="SUPFAM" id="SSF56112">
    <property type="entry name" value="Protein kinase-like (PK-like)"/>
    <property type="match status" value="1"/>
</dbReference>
<feature type="region of interest" description="Disordered" evidence="1">
    <location>
        <begin position="43"/>
        <end position="81"/>
    </location>
</feature>
<dbReference type="EMBL" id="JBBPEH010000003">
    <property type="protein sequence ID" value="KAK7540864.1"/>
    <property type="molecule type" value="Genomic_DNA"/>
</dbReference>
<feature type="compositionally biased region" description="Basic and acidic residues" evidence="1">
    <location>
        <begin position="61"/>
        <end position="74"/>
    </location>
</feature>
<evidence type="ECO:0000313" key="4">
    <source>
        <dbReference type="Proteomes" id="UP001360953"/>
    </source>
</evidence>
<keyword evidence="4" id="KW-1185">Reference proteome</keyword>
<dbReference type="Gene3D" id="3.90.1200.10">
    <property type="match status" value="1"/>
</dbReference>
<feature type="domain" description="Aminoglycoside phosphotransferase" evidence="2">
    <location>
        <begin position="220"/>
        <end position="473"/>
    </location>
</feature>
<evidence type="ECO:0000313" key="3">
    <source>
        <dbReference type="EMBL" id="KAK7540864.1"/>
    </source>
</evidence>
<reference evidence="3 4" key="1">
    <citation type="submission" date="2024-04" db="EMBL/GenBank/DDBJ databases">
        <title>Phyllosticta paracitricarpa is synonymous to the EU quarantine fungus P. citricarpa based on phylogenomic analyses.</title>
        <authorList>
            <consortium name="Lawrence Berkeley National Laboratory"/>
            <person name="Van ingen-buijs V.A."/>
            <person name="Van westerhoven A.C."/>
            <person name="Haridas S."/>
            <person name="Skiadas P."/>
            <person name="Martin F."/>
            <person name="Groenewald J.Z."/>
            <person name="Crous P.W."/>
            <person name="Seidl M.F."/>
        </authorList>
    </citation>
    <scope>NUCLEOTIDE SEQUENCE [LARGE SCALE GENOMIC DNA]</scope>
    <source>
        <strain evidence="3 4">CPC 17464</strain>
    </source>
</reference>
<evidence type="ECO:0000256" key="1">
    <source>
        <dbReference type="SAM" id="MobiDB-lite"/>
    </source>
</evidence>
<dbReference type="GeneID" id="92035758"/>
<dbReference type="PANTHER" id="PTHR21310">
    <property type="entry name" value="AMINOGLYCOSIDE PHOSPHOTRANSFERASE-RELATED-RELATED"/>
    <property type="match status" value="1"/>
</dbReference>
<evidence type="ECO:0000259" key="2">
    <source>
        <dbReference type="Pfam" id="PF01636"/>
    </source>
</evidence>
<dbReference type="InterPro" id="IPR051678">
    <property type="entry name" value="AGP_Transferase"/>
</dbReference>
<feature type="compositionally biased region" description="Basic and acidic residues" evidence="1">
    <location>
        <begin position="11"/>
        <end position="28"/>
    </location>
</feature>
<dbReference type="RefSeq" id="XP_066657795.1">
    <property type="nucleotide sequence ID" value="XM_066802852.1"/>
</dbReference>
<comment type="caution">
    <text evidence="3">The sequence shown here is derived from an EMBL/GenBank/DDBJ whole genome shotgun (WGS) entry which is preliminary data.</text>
</comment>